<comment type="similarity">
    <text evidence="2 13">Belongs to the integrin alpha chain family.</text>
</comment>
<dbReference type="Pfam" id="PF20805">
    <property type="entry name" value="Integrin_A_Ig_2"/>
    <property type="match status" value="1"/>
</dbReference>
<evidence type="ECO:0000256" key="9">
    <source>
        <dbReference type="ARBA" id="ARBA00023136"/>
    </source>
</evidence>
<dbReference type="Gene3D" id="2.130.10.130">
    <property type="entry name" value="Integrin alpha, N-terminal"/>
    <property type="match status" value="1"/>
</dbReference>
<evidence type="ECO:0000256" key="3">
    <source>
        <dbReference type="ARBA" id="ARBA00022692"/>
    </source>
</evidence>
<dbReference type="InterPro" id="IPR013649">
    <property type="entry name" value="Integrin_alpha_Ig-like_1"/>
</dbReference>
<keyword evidence="5" id="KW-0677">Repeat</keyword>
<dbReference type="InterPro" id="IPR028994">
    <property type="entry name" value="Integrin_alpha_N"/>
</dbReference>
<keyword evidence="11" id="KW-0325">Glycoprotein</keyword>
<evidence type="ECO:0000256" key="4">
    <source>
        <dbReference type="ARBA" id="ARBA00022729"/>
    </source>
</evidence>
<dbReference type="PROSITE" id="PS51470">
    <property type="entry name" value="FG_GAP"/>
    <property type="match status" value="2"/>
</dbReference>
<dbReference type="Pfam" id="PF08441">
    <property type="entry name" value="Integrin_A_Ig_1"/>
    <property type="match status" value="1"/>
</dbReference>
<dbReference type="SMART" id="SM00191">
    <property type="entry name" value="Int_alpha"/>
    <property type="match status" value="2"/>
</dbReference>
<protein>
    <submittedName>
        <fullName evidence="16">Uncharacterized protein</fullName>
    </submittedName>
</protein>
<dbReference type="SUPFAM" id="SSF69179">
    <property type="entry name" value="Integrin domains"/>
    <property type="match status" value="3"/>
</dbReference>
<dbReference type="Pfam" id="PF01839">
    <property type="entry name" value="FG-GAP"/>
    <property type="match status" value="2"/>
</dbReference>
<dbReference type="Gene3D" id="2.60.40.1510">
    <property type="entry name" value="ntegrin, alpha v. Chain A, domain 3"/>
    <property type="match status" value="1"/>
</dbReference>
<evidence type="ECO:0000256" key="7">
    <source>
        <dbReference type="ARBA" id="ARBA00022989"/>
    </source>
</evidence>
<dbReference type="GO" id="GO:0048513">
    <property type="term" value="P:animal organ development"/>
    <property type="evidence" value="ECO:0007669"/>
    <property type="project" value="UniProtKB-ARBA"/>
</dbReference>
<keyword evidence="17" id="KW-1185">Reference proteome</keyword>
<evidence type="ECO:0000256" key="2">
    <source>
        <dbReference type="ARBA" id="ARBA00008054"/>
    </source>
</evidence>
<dbReference type="STRING" id="126957.T1JAL3"/>
<dbReference type="PANTHER" id="PTHR23220:SF133">
    <property type="entry name" value="INTEGRIN ALPHA-PS2"/>
    <property type="match status" value="1"/>
</dbReference>
<dbReference type="GO" id="GO:0005178">
    <property type="term" value="F:integrin binding"/>
    <property type="evidence" value="ECO:0007669"/>
    <property type="project" value="TreeGrafter"/>
</dbReference>
<evidence type="ECO:0000256" key="6">
    <source>
        <dbReference type="ARBA" id="ARBA00022889"/>
    </source>
</evidence>
<dbReference type="EnsemblMetazoa" id="SMAR010782-RA">
    <property type="protein sequence ID" value="SMAR010782-PA"/>
    <property type="gene ID" value="SMAR010782"/>
</dbReference>
<dbReference type="GO" id="GO:0007157">
    <property type="term" value="P:heterophilic cell-cell adhesion via plasma membrane cell adhesion molecules"/>
    <property type="evidence" value="ECO:0007669"/>
    <property type="project" value="UniProtKB-ARBA"/>
</dbReference>
<dbReference type="AlphaFoldDB" id="T1JAL3"/>
<dbReference type="GO" id="GO:0033627">
    <property type="term" value="P:cell adhesion mediated by integrin"/>
    <property type="evidence" value="ECO:0007669"/>
    <property type="project" value="TreeGrafter"/>
</dbReference>
<evidence type="ECO:0000259" key="15">
    <source>
        <dbReference type="Pfam" id="PF20805"/>
    </source>
</evidence>
<keyword evidence="3" id="KW-0812">Transmembrane</keyword>
<reference evidence="17" key="1">
    <citation type="submission" date="2011-05" db="EMBL/GenBank/DDBJ databases">
        <authorList>
            <person name="Richards S.R."/>
            <person name="Qu J."/>
            <person name="Jiang H."/>
            <person name="Jhangiani S.N."/>
            <person name="Agravi P."/>
            <person name="Goodspeed R."/>
            <person name="Gross S."/>
            <person name="Mandapat C."/>
            <person name="Jackson L."/>
            <person name="Mathew T."/>
            <person name="Pu L."/>
            <person name="Thornton R."/>
            <person name="Saada N."/>
            <person name="Wilczek-Boney K.B."/>
            <person name="Lee S."/>
            <person name="Kovar C."/>
            <person name="Wu Y."/>
            <person name="Scherer S.E."/>
            <person name="Worley K.C."/>
            <person name="Muzny D.M."/>
            <person name="Gibbs R."/>
        </authorList>
    </citation>
    <scope>NUCLEOTIDE SEQUENCE</scope>
    <source>
        <strain evidence="17">Brora</strain>
    </source>
</reference>
<name>T1JAL3_STRMM</name>
<organism evidence="16 17">
    <name type="scientific">Strigamia maritima</name>
    <name type="common">European centipede</name>
    <name type="synonym">Geophilus maritimus</name>
    <dbReference type="NCBI Taxonomy" id="126957"/>
    <lineage>
        <taxon>Eukaryota</taxon>
        <taxon>Metazoa</taxon>
        <taxon>Ecdysozoa</taxon>
        <taxon>Arthropoda</taxon>
        <taxon>Myriapoda</taxon>
        <taxon>Chilopoda</taxon>
        <taxon>Pleurostigmophora</taxon>
        <taxon>Geophilomorpha</taxon>
        <taxon>Linotaeniidae</taxon>
        <taxon>Strigamia</taxon>
    </lineage>
</organism>
<dbReference type="InterPro" id="IPR013517">
    <property type="entry name" value="FG-GAP"/>
</dbReference>
<dbReference type="InterPro" id="IPR048285">
    <property type="entry name" value="Integrin_alpha_Ig-like_2"/>
</dbReference>
<evidence type="ECO:0000256" key="13">
    <source>
        <dbReference type="RuleBase" id="RU003762"/>
    </source>
</evidence>
<feature type="repeat" description="FG-GAP" evidence="12">
    <location>
        <begin position="57"/>
        <end position="115"/>
    </location>
</feature>
<keyword evidence="9" id="KW-0472">Membrane</keyword>
<evidence type="ECO:0000256" key="12">
    <source>
        <dbReference type="PROSITE-ProRule" id="PRU00803"/>
    </source>
</evidence>
<evidence type="ECO:0000259" key="14">
    <source>
        <dbReference type="Pfam" id="PF08441"/>
    </source>
</evidence>
<accession>T1JAL3</accession>
<feature type="repeat" description="FG-GAP" evidence="12">
    <location>
        <begin position="1"/>
        <end position="56"/>
    </location>
</feature>
<evidence type="ECO:0000256" key="5">
    <source>
        <dbReference type="ARBA" id="ARBA00022737"/>
    </source>
</evidence>
<dbReference type="GO" id="GO:0007229">
    <property type="term" value="P:integrin-mediated signaling pathway"/>
    <property type="evidence" value="ECO:0007669"/>
    <property type="project" value="UniProtKB-KW"/>
</dbReference>
<dbReference type="GO" id="GO:0009897">
    <property type="term" value="C:external side of plasma membrane"/>
    <property type="evidence" value="ECO:0007669"/>
    <property type="project" value="TreeGrafter"/>
</dbReference>
<dbReference type="InterPro" id="IPR000413">
    <property type="entry name" value="Integrin_alpha"/>
</dbReference>
<dbReference type="eggNOG" id="KOG3637">
    <property type="taxonomic scope" value="Eukaryota"/>
</dbReference>
<dbReference type="PRINTS" id="PR01185">
    <property type="entry name" value="INTEGRINA"/>
</dbReference>
<dbReference type="HOGENOM" id="CLU_552457_0_0_1"/>
<dbReference type="GO" id="GO:0008305">
    <property type="term" value="C:integrin complex"/>
    <property type="evidence" value="ECO:0007669"/>
    <property type="project" value="InterPro"/>
</dbReference>
<dbReference type="Gene3D" id="2.60.40.1460">
    <property type="entry name" value="Integrin domains. Chain A, domain 2"/>
    <property type="match status" value="1"/>
</dbReference>
<comment type="subcellular location">
    <subcellularLocation>
        <location evidence="1 13">Membrane</location>
        <topology evidence="1 13">Single-pass type I membrane protein</topology>
    </subcellularLocation>
</comment>
<keyword evidence="7" id="KW-1133">Transmembrane helix</keyword>
<dbReference type="SUPFAM" id="SSF69318">
    <property type="entry name" value="Integrin alpha N-terminal domain"/>
    <property type="match status" value="1"/>
</dbReference>
<evidence type="ECO:0000256" key="1">
    <source>
        <dbReference type="ARBA" id="ARBA00004479"/>
    </source>
</evidence>
<keyword evidence="6 13" id="KW-0130">Cell adhesion</keyword>
<dbReference type="PANTHER" id="PTHR23220">
    <property type="entry name" value="INTEGRIN ALPHA"/>
    <property type="match status" value="1"/>
</dbReference>
<keyword evidence="4" id="KW-0732">Signal</keyword>
<evidence type="ECO:0000256" key="8">
    <source>
        <dbReference type="ARBA" id="ARBA00023037"/>
    </source>
</evidence>
<dbReference type="InterPro" id="IPR032695">
    <property type="entry name" value="Integrin_dom_sf"/>
</dbReference>
<evidence type="ECO:0000256" key="10">
    <source>
        <dbReference type="ARBA" id="ARBA00023170"/>
    </source>
</evidence>
<feature type="domain" description="Integrin alpha first immunoglubulin-like" evidence="14">
    <location>
        <begin position="192"/>
        <end position="343"/>
    </location>
</feature>
<dbReference type="GO" id="GO:0007160">
    <property type="term" value="P:cell-matrix adhesion"/>
    <property type="evidence" value="ECO:0007669"/>
    <property type="project" value="TreeGrafter"/>
</dbReference>
<dbReference type="OMA" id="IIYIYHG"/>
<feature type="domain" description="Integrin alpha second immunoglobulin-like" evidence="15">
    <location>
        <begin position="346"/>
        <end position="434"/>
    </location>
</feature>
<dbReference type="EMBL" id="JH432001">
    <property type="status" value="NOT_ANNOTATED_CDS"/>
    <property type="molecule type" value="Genomic_DNA"/>
</dbReference>
<sequence length="494" mass="55790">MGSYFGYSICVVDVNSNGFDDVVVGAPLYSDFETKDGIFEVGRVYVIYQDSEHQFKKRQLLNGQFHRSRFGLSLTSAGDINRDEFGDFVVGAPYGGENGRGVVYIFYGSEHGVQDSTPQVIFAEDVDPNMSTFGFSLSGGSDLDINEYPGNLIVSNKSVIRINEYFIFLRFISRSLRFENEIFFYYYYIFRSRPVVSVSASFTIKPEKINFQDKGCSLLDGTLVSCVVIHLCLEYSGAGVASKMEFEFVTQLDVLKTNGTRVFFLTSEHDHVQNSSAILQKDSIYCKSIFIYVKSALQDKLTPIIVGTNYSLMERKSDLKREVRPILDKNTNSSLRKEIDFKTNFVPDLQLKCESNQMTYLMGSKERLELLINISNAGEDAFETTFYMEIPLGIEYVNILKNTPGILILCIPIASTSNNYQCDIGNYLKANTTVYNDGPSDIVEAEMYILWPTKTLGGQYLLYLLDQPEVSGSGRCDFVPRVNYFNLNVSVTKR</sequence>
<dbReference type="PhylomeDB" id="T1JAL3"/>
<dbReference type="Proteomes" id="UP000014500">
    <property type="component" value="Unassembled WGS sequence"/>
</dbReference>
<dbReference type="InterPro" id="IPR013519">
    <property type="entry name" value="Int_alpha_beta-p"/>
</dbReference>
<evidence type="ECO:0000313" key="16">
    <source>
        <dbReference type="EnsemblMetazoa" id="SMAR010782-PA"/>
    </source>
</evidence>
<evidence type="ECO:0000313" key="17">
    <source>
        <dbReference type="Proteomes" id="UP000014500"/>
    </source>
</evidence>
<keyword evidence="8 13" id="KW-0401">Integrin</keyword>
<evidence type="ECO:0000256" key="11">
    <source>
        <dbReference type="ARBA" id="ARBA00023180"/>
    </source>
</evidence>
<reference evidence="16" key="2">
    <citation type="submission" date="2015-02" db="UniProtKB">
        <authorList>
            <consortium name="EnsemblMetazoa"/>
        </authorList>
    </citation>
    <scope>IDENTIFICATION</scope>
</reference>
<keyword evidence="10 13" id="KW-0675">Receptor</keyword>
<proteinExistence type="inferred from homology"/>